<dbReference type="AlphaFoldDB" id="A0A9P6M939"/>
<sequence length="359" mass="41623">MGGNIYPHSPKHCPFCIRQFGSFLKTLMDDNKKKATSGAPAVDTRIKALVLPNIHVDSSNPTFPIWSDFMSLDSNGGEDSGRRELLREAVERGCPKLQHIECSWFADDDDVEVAINALTEGCKTWGLKSFYAMYLNDLDYYHRSRSILETLLMHHSGTLEEIELKECEIVVSDDLMFLFSNCKNLKRVKIEPSDSGEAVICFNEVVSEWVCRDLKELHLVLSRPRILSLYEPTEWLETQVRRMGKSVYGQIGRLVRLEILSLAFDEGEYPNAQTKEFEYDLTRERGWLAELAGLKELRHFDAATDFWSRMGQGEVEFMDAQWPKLEKMTFKVFSLEIIMKEPHWQWLQKRRPNLKFSAY</sequence>
<evidence type="ECO:0000313" key="2">
    <source>
        <dbReference type="Proteomes" id="UP000749646"/>
    </source>
</evidence>
<proteinExistence type="predicted"/>
<dbReference type="Gene3D" id="3.80.10.10">
    <property type="entry name" value="Ribonuclease Inhibitor"/>
    <property type="match status" value="1"/>
</dbReference>
<comment type="caution">
    <text evidence="1">The sequence shown here is derived from an EMBL/GenBank/DDBJ whole genome shotgun (WGS) entry which is preliminary data.</text>
</comment>
<dbReference type="Proteomes" id="UP000749646">
    <property type="component" value="Unassembled WGS sequence"/>
</dbReference>
<keyword evidence="2" id="KW-1185">Reference proteome</keyword>
<dbReference type="OrthoDB" id="2405020at2759"/>
<protein>
    <submittedName>
        <fullName evidence="1">Uncharacterized protein</fullName>
    </submittedName>
</protein>
<accession>A0A9P6M939</accession>
<dbReference type="EMBL" id="JAAAHW010003699">
    <property type="protein sequence ID" value="KAF9981442.1"/>
    <property type="molecule type" value="Genomic_DNA"/>
</dbReference>
<organism evidence="1 2">
    <name type="scientific">Modicella reniformis</name>
    <dbReference type="NCBI Taxonomy" id="1440133"/>
    <lineage>
        <taxon>Eukaryota</taxon>
        <taxon>Fungi</taxon>
        <taxon>Fungi incertae sedis</taxon>
        <taxon>Mucoromycota</taxon>
        <taxon>Mortierellomycotina</taxon>
        <taxon>Mortierellomycetes</taxon>
        <taxon>Mortierellales</taxon>
        <taxon>Mortierellaceae</taxon>
        <taxon>Modicella</taxon>
    </lineage>
</organism>
<evidence type="ECO:0000313" key="1">
    <source>
        <dbReference type="EMBL" id="KAF9981442.1"/>
    </source>
</evidence>
<gene>
    <name evidence="1" type="ORF">BGZ65_003940</name>
</gene>
<reference evidence="1" key="1">
    <citation type="journal article" date="2020" name="Fungal Divers.">
        <title>Resolving the Mortierellaceae phylogeny through synthesis of multi-gene phylogenetics and phylogenomics.</title>
        <authorList>
            <person name="Vandepol N."/>
            <person name="Liber J."/>
            <person name="Desiro A."/>
            <person name="Na H."/>
            <person name="Kennedy M."/>
            <person name="Barry K."/>
            <person name="Grigoriev I.V."/>
            <person name="Miller A.N."/>
            <person name="O'Donnell K."/>
            <person name="Stajich J.E."/>
            <person name="Bonito G."/>
        </authorList>
    </citation>
    <scope>NUCLEOTIDE SEQUENCE</scope>
    <source>
        <strain evidence="1">MES-2147</strain>
    </source>
</reference>
<dbReference type="InterPro" id="IPR032675">
    <property type="entry name" value="LRR_dom_sf"/>
</dbReference>
<name>A0A9P6M939_9FUNG</name>